<dbReference type="STRING" id="547559.Nmag_3488"/>
<dbReference type="Gene3D" id="3.40.605.10">
    <property type="entry name" value="Aldehyde Dehydrogenase, Chain A, domain 1"/>
    <property type="match status" value="1"/>
</dbReference>
<dbReference type="PROSITE" id="PS00070">
    <property type="entry name" value="ALDEHYDE_DEHYDR_CYS"/>
    <property type="match status" value="1"/>
</dbReference>
<dbReference type="HOGENOM" id="CLU_005391_1_0_2"/>
<evidence type="ECO:0000256" key="4">
    <source>
        <dbReference type="RuleBase" id="RU003345"/>
    </source>
</evidence>
<evidence type="ECO:0000313" key="7">
    <source>
        <dbReference type="EMBL" id="ELY28819.1"/>
    </source>
</evidence>
<gene>
    <name evidence="6" type="ordered locus">Nmag_3488</name>
    <name evidence="7" type="ORF">C500_12775</name>
</gene>
<evidence type="ECO:0000313" key="9">
    <source>
        <dbReference type="Proteomes" id="UP000011543"/>
    </source>
</evidence>
<dbReference type="PANTHER" id="PTHR42991">
    <property type="entry name" value="ALDEHYDE DEHYDROGENASE"/>
    <property type="match status" value="1"/>
</dbReference>
<evidence type="ECO:0000313" key="6">
    <source>
        <dbReference type="EMBL" id="ADD07038.1"/>
    </source>
</evidence>
<dbReference type="PROSITE" id="PS00687">
    <property type="entry name" value="ALDEHYDE_DEHYDR_GLU"/>
    <property type="match status" value="1"/>
</dbReference>
<evidence type="ECO:0000256" key="1">
    <source>
        <dbReference type="ARBA" id="ARBA00009986"/>
    </source>
</evidence>
<reference evidence="8" key="1">
    <citation type="submission" date="2010-02" db="EMBL/GenBank/DDBJ databases">
        <title>Complete sequence of chromosome of Natrialba magadii ATCC 43099.</title>
        <authorList>
            <consortium name="US DOE Joint Genome Institute"/>
            <person name="Lucas S."/>
            <person name="Copeland A."/>
            <person name="Lapidus A."/>
            <person name="Cheng J.-F."/>
            <person name="Bruce D."/>
            <person name="Goodwin L."/>
            <person name="Pitluck S."/>
            <person name="Davenport K."/>
            <person name="Saunders E."/>
            <person name="Detter J.C."/>
            <person name="Han C."/>
            <person name="Tapia R."/>
            <person name="Land M."/>
            <person name="Hauser L."/>
            <person name="Kyrpides N."/>
            <person name="Mikhailova N."/>
            <person name="De Castro R.E."/>
            <person name="Maupin-Furlow J.A."/>
            <person name="Woyke T."/>
        </authorList>
    </citation>
    <scope>NUCLEOTIDE SEQUENCE [LARGE SCALE GENOMIC DNA]</scope>
    <source>
        <strain evidence="8">ATCC 43099 / DSM 3394 / CCM 3739 / CIP 104546 / IAM 13178 / JCM 8861 / NBRC 102185 / NCIMB 2190 / MS3</strain>
    </source>
</reference>
<dbReference type="InterPro" id="IPR051020">
    <property type="entry name" value="ALDH-related_metabolic_enz"/>
</dbReference>
<evidence type="ECO:0000256" key="3">
    <source>
        <dbReference type="PROSITE-ProRule" id="PRU10007"/>
    </source>
</evidence>
<dbReference type="EMBL" id="CP001932">
    <property type="protein sequence ID" value="ADD07038.1"/>
    <property type="molecule type" value="Genomic_DNA"/>
</dbReference>
<feature type="domain" description="Aldehyde dehydrogenase" evidence="5">
    <location>
        <begin position="20"/>
        <end position="487"/>
    </location>
</feature>
<sequence>MATRAAHRRERIYVDGEWLETDDALSVSDLADGGTFAQVVAAGPAEVRTALESAHEIKPELRQTSVVERAEWCEQIAVGLREREEELTEVIVREAGKPISSARGEVEQAAKRFDRAAEEARNIVSKGEFREGSTASHEGWQAIVKHEPIGAVLCVTPYNYPLATTALQVAPALAAGNSVLLKPASKTPISAAILADVISEVDGIPDGAFHFLPGNVSEIGDLLSGDDRINAIAMTGSSGAGKHIARESGMANLHMELGGNAPAIVFDDADLDDVAGNCVKGSLKYAGQRCSAVSRVLAHESVHDDLVERIDRTMDSWAAGDLFDEDTAFGPLISESQAEWVQELVDDAVETGADLVRGGARRAPEGVPDELADQFFEPTLLANVPHDARIVDEEQFGPVAAVTTFADEDEAVDLANGSDLALDAAVFTADYDRAMRLADLVDAGAVRINGAPSHGLGDIPFGGNKNSGTGREGLDASIHEMLRTKSIIL</sequence>
<feature type="active site" evidence="3">
    <location>
        <position position="256"/>
    </location>
</feature>
<dbReference type="Gene3D" id="3.40.309.10">
    <property type="entry name" value="Aldehyde Dehydrogenase, Chain A, domain 2"/>
    <property type="match status" value="1"/>
</dbReference>
<dbReference type="EC" id="1.2.1.3" evidence="6"/>
<evidence type="ECO:0000313" key="8">
    <source>
        <dbReference type="Proteomes" id="UP000001879"/>
    </source>
</evidence>
<dbReference type="InterPro" id="IPR015590">
    <property type="entry name" value="Aldehyde_DH_dom"/>
</dbReference>
<dbReference type="InterPro" id="IPR016160">
    <property type="entry name" value="Ald_DH_CS_CYS"/>
</dbReference>
<organism evidence="6 8">
    <name type="scientific">Natrialba magadii (strain ATCC 43099 / DSM 3394 / CCM 3739 / CIP 104546 / IAM 13178 / JCM 8861 / NBRC 102185 / NCIMB 2190 / MS3)</name>
    <name type="common">Natronobacterium magadii</name>
    <dbReference type="NCBI Taxonomy" id="547559"/>
    <lineage>
        <taxon>Archaea</taxon>
        <taxon>Methanobacteriati</taxon>
        <taxon>Methanobacteriota</taxon>
        <taxon>Stenosarchaea group</taxon>
        <taxon>Halobacteria</taxon>
        <taxon>Halobacteriales</taxon>
        <taxon>Natrialbaceae</taxon>
        <taxon>Natrialba</taxon>
    </lineage>
</organism>
<reference evidence="7 9" key="3">
    <citation type="journal article" date="2014" name="PLoS Genet.">
        <title>Phylogenetically driven sequencing of extremely halophilic archaea reveals strategies for static and dynamic osmo-response.</title>
        <authorList>
            <person name="Becker E.A."/>
            <person name="Seitzer P.M."/>
            <person name="Tritt A."/>
            <person name="Larsen D."/>
            <person name="Krusor M."/>
            <person name="Yao A.I."/>
            <person name="Wu D."/>
            <person name="Madern D."/>
            <person name="Eisen J.A."/>
            <person name="Darling A.E."/>
            <person name="Facciotti M.T."/>
        </authorList>
    </citation>
    <scope>NUCLEOTIDE SEQUENCE [LARGE SCALE GENOMIC DNA]</scope>
    <source>
        <strain evidence="9">ATCC 43099 / DSM 3394 / CCM 3739 / CIP 104546 / IAM 13178 / JCM 8861 / NBRC 102185 / NCIMB 2190 / MS3</strain>
        <strain evidence="7">MS-3</strain>
    </source>
</reference>
<evidence type="ECO:0000259" key="5">
    <source>
        <dbReference type="Pfam" id="PF00171"/>
    </source>
</evidence>
<dbReference type="CDD" id="cd07078">
    <property type="entry name" value="ALDH"/>
    <property type="match status" value="1"/>
</dbReference>
<dbReference type="InterPro" id="IPR016162">
    <property type="entry name" value="Ald_DH_N"/>
</dbReference>
<dbReference type="PANTHER" id="PTHR42991:SF1">
    <property type="entry name" value="ALDEHYDE DEHYDROGENASE"/>
    <property type="match status" value="1"/>
</dbReference>
<dbReference type="AlphaFoldDB" id="D3STH1"/>
<dbReference type="InterPro" id="IPR029510">
    <property type="entry name" value="Ald_DH_CS_GLU"/>
</dbReference>
<dbReference type="SUPFAM" id="SSF53720">
    <property type="entry name" value="ALDH-like"/>
    <property type="match status" value="1"/>
</dbReference>
<reference evidence="6" key="4">
    <citation type="submission" date="2016-09" db="EMBL/GenBank/DDBJ databases">
        <authorList>
            <person name="Pfeiffer F."/>
        </authorList>
    </citation>
    <scope>NUCLEOTIDE SEQUENCE</scope>
    <source>
        <strain evidence="6">ATCC 43099</strain>
    </source>
</reference>
<dbReference type="RefSeq" id="WP_004267772.1">
    <property type="nucleotide sequence ID" value="NC_013922.1"/>
</dbReference>
<accession>D3STH1</accession>
<dbReference type="EMBL" id="AOHS01000040">
    <property type="protein sequence ID" value="ELY28819.1"/>
    <property type="molecule type" value="Genomic_DNA"/>
</dbReference>
<dbReference type="KEGG" id="nmg:Nmag_3488"/>
<dbReference type="PATRIC" id="fig|547559.17.peg.2528"/>
<dbReference type="Pfam" id="PF00171">
    <property type="entry name" value="Aldedh"/>
    <property type="match status" value="1"/>
</dbReference>
<dbReference type="Proteomes" id="UP000001879">
    <property type="component" value="Chromosome"/>
</dbReference>
<keyword evidence="8" id="KW-1185">Reference proteome</keyword>
<dbReference type="GO" id="GO:0008911">
    <property type="term" value="F:lactaldehyde dehydrogenase (NAD+) activity"/>
    <property type="evidence" value="ECO:0007669"/>
    <property type="project" value="TreeGrafter"/>
</dbReference>
<reference evidence="6 8" key="2">
    <citation type="journal article" date="2012" name="BMC Genomics">
        <title>A comparative genomics perspective on the genetic content of the alkaliphilic haloarchaeon Natrialba magadii ATCC 43099T.</title>
        <authorList>
            <person name="Siddaramappa S."/>
            <person name="Challacombe J.F."/>
            <person name="Decastro R.E."/>
            <person name="Pfeiffer F."/>
            <person name="Sastre D.E."/>
            <person name="Gimenez M.I."/>
            <person name="Paggi R.A."/>
            <person name="Detter J.C."/>
            <person name="Davenport K.W."/>
            <person name="Goodwin L.A."/>
            <person name="Kyrpides N."/>
            <person name="Tapia R."/>
            <person name="Pitluck S."/>
            <person name="Lucas S."/>
            <person name="Woyke T."/>
            <person name="Maupin-Furlow J.A."/>
        </authorList>
    </citation>
    <scope>NUCLEOTIDE SEQUENCE [LARGE SCALE GENOMIC DNA]</scope>
    <source>
        <strain evidence="6">ATCC 43099</strain>
        <strain evidence="8">ATCC 43099 / DSM 3394 / CCM 3739 / CIP 104546 / IAM 13178 / JCM 8861 / NBRC 102185 / NCIMB 2190 / MS3</strain>
    </source>
</reference>
<proteinExistence type="inferred from homology"/>
<name>D3STH1_NATMM</name>
<evidence type="ECO:0000256" key="2">
    <source>
        <dbReference type="ARBA" id="ARBA00023002"/>
    </source>
</evidence>
<dbReference type="eggNOG" id="arCOG01252">
    <property type="taxonomic scope" value="Archaea"/>
</dbReference>
<dbReference type="InterPro" id="IPR016161">
    <property type="entry name" value="Ald_DH/histidinol_DH"/>
</dbReference>
<dbReference type="OrthoDB" id="6342at2157"/>
<keyword evidence="2 4" id="KW-0560">Oxidoreductase</keyword>
<dbReference type="Proteomes" id="UP000011543">
    <property type="component" value="Unassembled WGS sequence"/>
</dbReference>
<protein>
    <submittedName>
        <fullName evidence="6">Aldehyde dehydrogenase</fullName>
        <ecNumber evidence="6">1.2.1.3</ecNumber>
    </submittedName>
</protein>
<dbReference type="PaxDb" id="547559-Nmag_3488"/>
<comment type="similarity">
    <text evidence="1 4">Belongs to the aldehyde dehydrogenase family.</text>
</comment>
<dbReference type="GeneID" id="8826356"/>
<dbReference type="InterPro" id="IPR016163">
    <property type="entry name" value="Ald_DH_C"/>
</dbReference>